<keyword evidence="7" id="KW-0206">Cytoskeleton</keyword>
<dbReference type="AlphaFoldDB" id="A0AA41T7K2"/>
<evidence type="ECO:0000313" key="11">
    <source>
        <dbReference type="Proteomes" id="UP001166674"/>
    </source>
</evidence>
<comment type="subcellular location">
    <subcellularLocation>
        <location evidence="1">Cytoplasm</location>
        <location evidence="1">Cytoskeleton</location>
        <location evidence="1">Microtubule organizing center</location>
        <location evidence="1">Centrosome</location>
    </subcellularLocation>
</comment>
<comment type="caution">
    <text evidence="10">The sequence shown here is derived from an EMBL/GenBank/DDBJ whole genome shotgun (WGS) entry which is preliminary data.</text>
</comment>
<comment type="function">
    <text evidence="8">Involved in ciliogenesis. The function in an early step in cilia formation depends on its association with CEP290/NPHP6. Involved in regulation of the BBSome complex integrity, specifically for presence of BBS2 and BBS5 in the complex, and in ciliary targeting of selected BBSome cargos. May play a role in controlling entry of the BBSome complex to cilia possibly implicating CEP290/NPHP6.</text>
</comment>
<proteinExistence type="predicted"/>
<evidence type="ECO:0000256" key="3">
    <source>
        <dbReference type="ARBA" id="ARBA00022737"/>
    </source>
</evidence>
<dbReference type="EMBL" id="JAATJV010408455">
    <property type="protein sequence ID" value="MBZ3886427.1"/>
    <property type="molecule type" value="Genomic_DNA"/>
</dbReference>
<dbReference type="InterPro" id="IPR028765">
    <property type="entry name" value="IQCB1"/>
</dbReference>
<dbReference type="FunFam" id="1.20.5.190:FF:000058">
    <property type="entry name" value="IQ motif containing B1"/>
    <property type="match status" value="1"/>
</dbReference>
<organism evidence="10 11">
    <name type="scientific">Sciurus carolinensis</name>
    <name type="common">Eastern gray squirrel</name>
    <dbReference type="NCBI Taxonomy" id="30640"/>
    <lineage>
        <taxon>Eukaryota</taxon>
        <taxon>Metazoa</taxon>
        <taxon>Chordata</taxon>
        <taxon>Craniata</taxon>
        <taxon>Vertebrata</taxon>
        <taxon>Euteleostomi</taxon>
        <taxon>Mammalia</taxon>
        <taxon>Eutheria</taxon>
        <taxon>Euarchontoglires</taxon>
        <taxon>Glires</taxon>
        <taxon>Rodentia</taxon>
        <taxon>Sciuromorpha</taxon>
        <taxon>Sciuridae</taxon>
        <taxon>Sciurinae</taxon>
        <taxon>Sciurini</taxon>
        <taxon>Sciurus</taxon>
    </lineage>
</organism>
<dbReference type="SUPFAM" id="SSF52540">
    <property type="entry name" value="P-loop containing nucleoside triphosphate hydrolases"/>
    <property type="match status" value="1"/>
</dbReference>
<dbReference type="GO" id="GO:0005813">
    <property type="term" value="C:centrosome"/>
    <property type="evidence" value="ECO:0007669"/>
    <property type="project" value="UniProtKB-SubCell"/>
</dbReference>
<keyword evidence="11" id="KW-1185">Reference proteome</keyword>
<dbReference type="PANTHER" id="PTHR15673:SF2">
    <property type="entry name" value="IQ CALMODULIN-BINDING MOTIF-CONTAINING PROTEIN 1"/>
    <property type="match status" value="1"/>
</dbReference>
<keyword evidence="3" id="KW-0677">Repeat</keyword>
<evidence type="ECO:0000256" key="7">
    <source>
        <dbReference type="ARBA" id="ARBA00023212"/>
    </source>
</evidence>
<dbReference type="SMART" id="SM00015">
    <property type="entry name" value="IQ"/>
    <property type="match status" value="2"/>
</dbReference>
<dbReference type="InterPro" id="IPR000048">
    <property type="entry name" value="IQ_motif_EF-hand-BS"/>
</dbReference>
<dbReference type="FunFam" id="1.20.5.190:FF:000048">
    <property type="entry name" value="IQ motif containing B1"/>
    <property type="match status" value="1"/>
</dbReference>
<dbReference type="PANTHER" id="PTHR15673">
    <property type="entry name" value="IQ CALMODULIN-BINDING MOTIF CONTAINING PROTEIN 1"/>
    <property type="match status" value="1"/>
</dbReference>
<dbReference type="PROSITE" id="PS50096">
    <property type="entry name" value="IQ"/>
    <property type="match status" value="2"/>
</dbReference>
<dbReference type="GO" id="GO:0032391">
    <property type="term" value="C:photoreceptor connecting cilium"/>
    <property type="evidence" value="ECO:0007669"/>
    <property type="project" value="UniProtKB-ARBA"/>
</dbReference>
<dbReference type="GO" id="GO:0005516">
    <property type="term" value="F:calmodulin binding"/>
    <property type="evidence" value="ECO:0007669"/>
    <property type="project" value="UniProtKB-KW"/>
</dbReference>
<dbReference type="GO" id="GO:0060271">
    <property type="term" value="P:cilium assembly"/>
    <property type="evidence" value="ECO:0007669"/>
    <property type="project" value="InterPro"/>
</dbReference>
<evidence type="ECO:0000256" key="8">
    <source>
        <dbReference type="ARBA" id="ARBA00053910"/>
    </source>
</evidence>
<evidence type="ECO:0000256" key="1">
    <source>
        <dbReference type="ARBA" id="ARBA00004300"/>
    </source>
</evidence>
<evidence type="ECO:0000256" key="9">
    <source>
        <dbReference type="ARBA" id="ARBA00073633"/>
    </source>
</evidence>
<accession>A0AA41T7K2</accession>
<dbReference type="Gene3D" id="1.20.5.190">
    <property type="match status" value="2"/>
</dbReference>
<keyword evidence="6" id="KW-0175">Coiled coil</keyword>
<name>A0AA41T7K2_SCICA</name>
<evidence type="ECO:0000256" key="5">
    <source>
        <dbReference type="ARBA" id="ARBA00022860"/>
    </source>
</evidence>
<dbReference type="Pfam" id="PF00612">
    <property type="entry name" value="IQ"/>
    <property type="match status" value="2"/>
</dbReference>
<reference evidence="10" key="1">
    <citation type="submission" date="2020-03" db="EMBL/GenBank/DDBJ databases">
        <title>Studies in the Genomics of Life Span.</title>
        <authorList>
            <person name="Glass D."/>
        </authorList>
    </citation>
    <scope>NUCLEOTIDE SEQUENCE</scope>
    <source>
        <strain evidence="10">SUZIE</strain>
        <tissue evidence="10">Muscle</tissue>
    </source>
</reference>
<evidence type="ECO:0000256" key="4">
    <source>
        <dbReference type="ARBA" id="ARBA00022794"/>
    </source>
</evidence>
<keyword evidence="5" id="KW-0112">Calmodulin-binding</keyword>
<keyword evidence="2" id="KW-0963">Cytoplasm</keyword>
<evidence type="ECO:0000256" key="2">
    <source>
        <dbReference type="ARBA" id="ARBA00022490"/>
    </source>
</evidence>
<keyword evidence="4" id="KW-0970">Cilium biogenesis/degradation</keyword>
<dbReference type="Proteomes" id="UP001166674">
    <property type="component" value="Unassembled WGS sequence"/>
</dbReference>
<dbReference type="CDD" id="cd23767">
    <property type="entry name" value="IQCD"/>
    <property type="match status" value="1"/>
</dbReference>
<dbReference type="InterPro" id="IPR027417">
    <property type="entry name" value="P-loop_NTPase"/>
</dbReference>
<evidence type="ECO:0000313" key="10">
    <source>
        <dbReference type="EMBL" id="MBZ3886427.1"/>
    </source>
</evidence>
<gene>
    <name evidence="10" type="ORF">SUZIE_187895</name>
</gene>
<evidence type="ECO:0000256" key="6">
    <source>
        <dbReference type="ARBA" id="ARBA00023054"/>
    </source>
</evidence>
<sequence>MSVLDKKAFLDYFRLRSLLNKQETGTEFSQELTQLVGLLSPQIYQEEDQKLHQAACLIQAYWKGFQTRKRIKKLPSAVIALQRSFRSKRTKTLLKLNRQKEEEDLRLQLQLQRHRAMRLSRELQLSMLEIVHPGQLEKYNREMEEKSALIIQKHWRGYRERKKFYQQRPSLTEYKAAVTLQRAVLKFLAKCRKRKKQLAPWQRLQELTDARRLELKQQVDDYIRRHPGSQMSGVASKELHAQAQEQLQHYFMGRTLEERAQQHREALMAQISTNIEQLMKAPSLKEAEGKEPELFLSRSRPVAAKAKQAHLTTLKHIQAPWWKKLGEEPGDEIDVPKDELNIELGTLFIGGTKPP</sequence>
<protein>
    <recommendedName>
        <fullName evidence="9">IQ calmodulin-binding motif-containing protein 1</fullName>
    </recommendedName>
</protein>